<keyword evidence="1" id="KW-1133">Transmembrane helix</keyword>
<keyword evidence="2" id="KW-0732">Signal</keyword>
<comment type="caution">
    <text evidence="3">The sequence shown here is derived from an EMBL/GenBank/DDBJ whole genome shotgun (WGS) entry which is preliminary data.</text>
</comment>
<dbReference type="AlphaFoldDB" id="A0A7V2WUY3"/>
<sequence>MKKLLSHLSLATPALLLATQASAHPSGHTALSTTEVFSHLFASPYHTSIMVGILIAVAFIIRKVSYANQSK</sequence>
<organism evidence="3">
    <name type="scientific">Leucothrix mucor</name>
    <dbReference type="NCBI Taxonomy" id="45248"/>
    <lineage>
        <taxon>Bacteria</taxon>
        <taxon>Pseudomonadati</taxon>
        <taxon>Pseudomonadota</taxon>
        <taxon>Gammaproteobacteria</taxon>
        <taxon>Thiotrichales</taxon>
        <taxon>Thiotrichaceae</taxon>
        <taxon>Leucothrix</taxon>
    </lineage>
</organism>
<proteinExistence type="predicted"/>
<dbReference type="EMBL" id="DRMS01000214">
    <property type="protein sequence ID" value="HFC92285.1"/>
    <property type="molecule type" value="Genomic_DNA"/>
</dbReference>
<protein>
    <submittedName>
        <fullName evidence="3">Uncharacterized protein</fullName>
    </submittedName>
</protein>
<accession>A0A7V2WUY3</accession>
<feature type="chain" id="PRO_5031548587" evidence="2">
    <location>
        <begin position="24"/>
        <end position="71"/>
    </location>
</feature>
<evidence type="ECO:0000256" key="2">
    <source>
        <dbReference type="SAM" id="SignalP"/>
    </source>
</evidence>
<feature type="signal peptide" evidence="2">
    <location>
        <begin position="1"/>
        <end position="23"/>
    </location>
</feature>
<reference evidence="3" key="1">
    <citation type="journal article" date="2020" name="mSystems">
        <title>Genome- and Community-Level Interaction Insights into Carbon Utilization and Element Cycling Functions of Hydrothermarchaeota in Hydrothermal Sediment.</title>
        <authorList>
            <person name="Zhou Z."/>
            <person name="Liu Y."/>
            <person name="Xu W."/>
            <person name="Pan J."/>
            <person name="Luo Z.H."/>
            <person name="Li M."/>
        </authorList>
    </citation>
    <scope>NUCLEOTIDE SEQUENCE [LARGE SCALE GENOMIC DNA]</scope>
    <source>
        <strain evidence="3">HyVt-493</strain>
    </source>
</reference>
<keyword evidence="1" id="KW-0812">Transmembrane</keyword>
<name>A0A7V2WUY3_LEUMU</name>
<keyword evidence="1" id="KW-0472">Membrane</keyword>
<feature type="transmembrane region" description="Helical" evidence="1">
    <location>
        <begin position="39"/>
        <end position="61"/>
    </location>
</feature>
<gene>
    <name evidence="3" type="ORF">ENJ51_05670</name>
</gene>
<dbReference type="Proteomes" id="UP000885750">
    <property type="component" value="Unassembled WGS sequence"/>
</dbReference>
<evidence type="ECO:0000313" key="3">
    <source>
        <dbReference type="EMBL" id="HFC92285.1"/>
    </source>
</evidence>
<evidence type="ECO:0000256" key="1">
    <source>
        <dbReference type="SAM" id="Phobius"/>
    </source>
</evidence>